<dbReference type="AlphaFoldDB" id="A0A9P6IFP7"/>
<dbReference type="GeneID" id="62156512"/>
<evidence type="ECO:0000313" key="1">
    <source>
        <dbReference type="EMBL" id="KAF9881572.1"/>
    </source>
</evidence>
<dbReference type="RefSeq" id="XP_038751033.1">
    <property type="nucleotide sequence ID" value="XM_038883438.1"/>
</dbReference>
<keyword evidence="2" id="KW-1185">Reference proteome</keyword>
<dbReference type="Proteomes" id="UP000781932">
    <property type="component" value="Unassembled WGS sequence"/>
</dbReference>
<dbReference type="OrthoDB" id="4848758at2759"/>
<accession>A0A9P6IFP7</accession>
<proteinExistence type="predicted"/>
<dbReference type="EMBL" id="JAATWM020000002">
    <property type="protein sequence ID" value="KAF9881572.1"/>
    <property type="molecule type" value="Genomic_DNA"/>
</dbReference>
<sequence length="464" mass="54162">MAFKFPDYPEGVHLPPEYTPASLPPCECDDCKQSFLTAQQQQCYAQFRYREWPSHAADLVRVSSHFVRQASEAKDHVAERLSLHADLLMNRWRKRSQEKRRQLLHDVAPELEEKQWIVPRHVYEVGWNQKPNDRTPERRRHLLLPWLSVEGLTTNPTLLFALLYYRSRYPLYDWAAYDSRQLELSWQSGHFDLCHAASCVVMYGPRYGAIVDWDEKQAHTGHIIGFPRARLVLEAQALLFTVLSKIVDAILLGVDDSTTTPRTEKWRLQTTMGFRSAEEIERWSPYTFSPFSEPPRLDVDYLVSLAKTRREEAFDHLTDLQCDPMYLRRYIKPILDKKLLDSEKGERVSELAMDILDDVTDYLMWLWTEQECLKVRALHKRFSDSVYPGRPMPPKYDQALGSLEGLLSIWMNQFGGIDRKLRCAPGFLHYSKRVRVDYHGSSAIGVKRVRDVNTKESLEGDRPT</sequence>
<reference evidence="1" key="2">
    <citation type="submission" date="2020-11" db="EMBL/GenBank/DDBJ databases">
        <title>Whole genome sequencing of Colletotrichum sp.</title>
        <authorList>
            <person name="Li H."/>
        </authorList>
    </citation>
    <scope>NUCLEOTIDE SEQUENCE</scope>
    <source>
        <strain evidence="1">CkLH20</strain>
    </source>
</reference>
<evidence type="ECO:0000313" key="2">
    <source>
        <dbReference type="Proteomes" id="UP000781932"/>
    </source>
</evidence>
<reference evidence="1" key="1">
    <citation type="submission" date="2020-03" db="EMBL/GenBank/DDBJ databases">
        <authorList>
            <person name="He L."/>
        </authorList>
    </citation>
    <scope>NUCLEOTIDE SEQUENCE</scope>
    <source>
        <strain evidence="1">CkLH20</strain>
    </source>
</reference>
<organism evidence="1 2">
    <name type="scientific">Colletotrichum karsti</name>
    <dbReference type="NCBI Taxonomy" id="1095194"/>
    <lineage>
        <taxon>Eukaryota</taxon>
        <taxon>Fungi</taxon>
        <taxon>Dikarya</taxon>
        <taxon>Ascomycota</taxon>
        <taxon>Pezizomycotina</taxon>
        <taxon>Sordariomycetes</taxon>
        <taxon>Hypocreomycetidae</taxon>
        <taxon>Glomerellales</taxon>
        <taxon>Glomerellaceae</taxon>
        <taxon>Colletotrichum</taxon>
        <taxon>Colletotrichum boninense species complex</taxon>
    </lineage>
</organism>
<gene>
    <name evidence="1" type="ORF">CkaCkLH20_00718</name>
</gene>
<protein>
    <submittedName>
        <fullName evidence="1">Uncharacterized protein</fullName>
    </submittedName>
</protein>
<name>A0A9P6IFP7_9PEZI</name>
<comment type="caution">
    <text evidence="1">The sequence shown here is derived from an EMBL/GenBank/DDBJ whole genome shotgun (WGS) entry which is preliminary data.</text>
</comment>